<comment type="caution">
    <text evidence="1">The sequence shown here is derived from an EMBL/GenBank/DDBJ whole genome shotgun (WGS) entry which is preliminary data.</text>
</comment>
<sequence length="132" mass="15103">EGIKEDAPKPLCFLVSFQDLITVWQFQRADNLAQAAHVMLNYIPDTGIFARLLSPSTRLLGSTTLLVSQYMGVIVDRFGATAWPTRRLMPRPKASSRWGKNKENVIGDQMTDLQLDWEDEWPLVGARKDQRW</sequence>
<dbReference type="Proteomes" id="UP001642360">
    <property type="component" value="Unassembled WGS sequence"/>
</dbReference>
<evidence type="ECO:0000313" key="2">
    <source>
        <dbReference type="Proteomes" id="UP001642360"/>
    </source>
</evidence>
<keyword evidence="2" id="KW-1185">Reference proteome</keyword>
<gene>
    <name evidence="1" type="ORF">ILEXP_LOCUS24618</name>
</gene>
<organism evidence="1 2">
    <name type="scientific">Ilex paraguariensis</name>
    <name type="common">yerba mate</name>
    <dbReference type="NCBI Taxonomy" id="185542"/>
    <lineage>
        <taxon>Eukaryota</taxon>
        <taxon>Viridiplantae</taxon>
        <taxon>Streptophyta</taxon>
        <taxon>Embryophyta</taxon>
        <taxon>Tracheophyta</taxon>
        <taxon>Spermatophyta</taxon>
        <taxon>Magnoliopsida</taxon>
        <taxon>eudicotyledons</taxon>
        <taxon>Gunneridae</taxon>
        <taxon>Pentapetalae</taxon>
        <taxon>asterids</taxon>
        <taxon>campanulids</taxon>
        <taxon>Aquifoliales</taxon>
        <taxon>Aquifoliaceae</taxon>
        <taxon>Ilex</taxon>
    </lineage>
</organism>
<accession>A0ABC8SG87</accession>
<name>A0ABC8SG87_9AQUA</name>
<dbReference type="EMBL" id="CAUOFW020002814">
    <property type="protein sequence ID" value="CAK9156199.1"/>
    <property type="molecule type" value="Genomic_DNA"/>
</dbReference>
<dbReference type="AlphaFoldDB" id="A0ABC8SG87"/>
<protein>
    <submittedName>
        <fullName evidence="1">Uncharacterized protein</fullName>
    </submittedName>
</protein>
<evidence type="ECO:0000313" key="1">
    <source>
        <dbReference type="EMBL" id="CAK9156199.1"/>
    </source>
</evidence>
<proteinExistence type="predicted"/>
<feature type="non-terminal residue" evidence="1">
    <location>
        <position position="1"/>
    </location>
</feature>
<reference evidence="1 2" key="1">
    <citation type="submission" date="2024-02" db="EMBL/GenBank/DDBJ databases">
        <authorList>
            <person name="Vignale AGUSTIN F."/>
            <person name="Sosa J E."/>
            <person name="Modenutti C."/>
        </authorList>
    </citation>
    <scope>NUCLEOTIDE SEQUENCE [LARGE SCALE GENOMIC DNA]</scope>
</reference>